<name>A0AAD2D5S1_EUPCR</name>
<evidence type="ECO:0000313" key="2">
    <source>
        <dbReference type="Proteomes" id="UP001295684"/>
    </source>
</evidence>
<sequence>MTEPGDQKTIAEAKLLAREYAKHNSDDQGNLYAKIWEVPEFREAFDYNMGYEKKNMLKYRAEAVFRHTRLSKQLFQKVYYNPNLLLDDETNMRKHYVTESGSHDLRSTFINWLVVGTYFPALYAASTRFRGWGCFFAVTAGWYFLYTQGHQLNNNILQKNLNSFASPLVEKYGIIDHHDN</sequence>
<protein>
    <submittedName>
        <fullName evidence="1">Uncharacterized protein</fullName>
    </submittedName>
</protein>
<proteinExistence type="predicted"/>
<comment type="caution">
    <text evidence="1">The sequence shown here is derived from an EMBL/GenBank/DDBJ whole genome shotgun (WGS) entry which is preliminary data.</text>
</comment>
<gene>
    <name evidence="1" type="ORF">ECRASSUSDP1_LOCUS23764</name>
</gene>
<keyword evidence="2" id="KW-1185">Reference proteome</keyword>
<reference evidence="1" key="1">
    <citation type="submission" date="2023-07" db="EMBL/GenBank/DDBJ databases">
        <authorList>
            <consortium name="AG Swart"/>
            <person name="Singh M."/>
            <person name="Singh A."/>
            <person name="Seah K."/>
            <person name="Emmerich C."/>
        </authorList>
    </citation>
    <scope>NUCLEOTIDE SEQUENCE</scope>
    <source>
        <strain evidence="1">DP1</strain>
    </source>
</reference>
<evidence type="ECO:0000313" key="1">
    <source>
        <dbReference type="EMBL" id="CAI2382294.1"/>
    </source>
</evidence>
<dbReference type="EMBL" id="CAMPGE010024458">
    <property type="protein sequence ID" value="CAI2382294.1"/>
    <property type="molecule type" value="Genomic_DNA"/>
</dbReference>
<dbReference type="AlphaFoldDB" id="A0AAD2D5S1"/>
<dbReference type="Proteomes" id="UP001295684">
    <property type="component" value="Unassembled WGS sequence"/>
</dbReference>
<accession>A0AAD2D5S1</accession>
<organism evidence="1 2">
    <name type="scientific">Euplotes crassus</name>
    <dbReference type="NCBI Taxonomy" id="5936"/>
    <lineage>
        <taxon>Eukaryota</taxon>
        <taxon>Sar</taxon>
        <taxon>Alveolata</taxon>
        <taxon>Ciliophora</taxon>
        <taxon>Intramacronucleata</taxon>
        <taxon>Spirotrichea</taxon>
        <taxon>Hypotrichia</taxon>
        <taxon>Euplotida</taxon>
        <taxon>Euplotidae</taxon>
        <taxon>Moneuplotes</taxon>
    </lineage>
</organism>